<sequence length="84" mass="9991">MFDYIKATMSSMYKEDIDMTVEEFVENNIKYYTEEQLIEQYGEKVKMFYVHAKINSPEELQLLVEKVAAGGIEMSFEFKTNKKR</sequence>
<comment type="caution">
    <text evidence="1">The sequence shown here is derived from an EMBL/GenBank/DDBJ whole genome shotgun (WGS) entry which is preliminary data.</text>
</comment>
<evidence type="ECO:0000313" key="2">
    <source>
        <dbReference type="Proteomes" id="UP000019681"/>
    </source>
</evidence>
<dbReference type="OrthoDB" id="1954963at2"/>
<proteinExistence type="predicted"/>
<dbReference type="Proteomes" id="UP000019681">
    <property type="component" value="Unassembled WGS sequence"/>
</dbReference>
<reference evidence="1 2" key="1">
    <citation type="journal article" date="2014" name="Genome Announc.">
        <title>Draft Genome Sequence of Fervidicella metallireducens Strain AeBT, an Iron-Reducing Thermoanaerobe from the Great Artesian Basin.</title>
        <authorList>
            <person name="Patel B.K."/>
        </authorList>
    </citation>
    <scope>NUCLEOTIDE SEQUENCE [LARGE SCALE GENOMIC DNA]</scope>
    <source>
        <strain evidence="1 2">AeB</strain>
    </source>
</reference>
<protein>
    <submittedName>
        <fullName evidence="1">Uncharacterized protein</fullName>
    </submittedName>
</protein>
<name>A0A017RXJ8_9CLOT</name>
<gene>
    <name evidence="1" type="ORF">Q428_02830</name>
</gene>
<organism evidence="1 2">
    <name type="scientific">Fervidicella metallireducens AeB</name>
    <dbReference type="NCBI Taxonomy" id="1403537"/>
    <lineage>
        <taxon>Bacteria</taxon>
        <taxon>Bacillati</taxon>
        <taxon>Bacillota</taxon>
        <taxon>Clostridia</taxon>
        <taxon>Eubacteriales</taxon>
        <taxon>Clostridiaceae</taxon>
        <taxon>Fervidicella</taxon>
    </lineage>
</organism>
<keyword evidence="2" id="KW-1185">Reference proteome</keyword>
<dbReference type="EMBL" id="AZQP01000005">
    <property type="protein sequence ID" value="EYE89412.1"/>
    <property type="molecule type" value="Genomic_DNA"/>
</dbReference>
<accession>A0A017RXJ8</accession>
<evidence type="ECO:0000313" key="1">
    <source>
        <dbReference type="EMBL" id="EYE89412.1"/>
    </source>
</evidence>
<dbReference type="AlphaFoldDB" id="A0A017RXJ8"/>
<dbReference type="RefSeq" id="WP_035377951.1">
    <property type="nucleotide sequence ID" value="NZ_AZQP01000005.1"/>
</dbReference>